<sequence length="98" mass="11277">MAMVQSHMSILPKPGVYTSSENGSSEVDELEHQQKTPLYVIPKREPEVFVCGESAMHNREKMQRMGQLKKCPVQINPHRKFPCQNGKETRQSSIYWTS</sequence>
<dbReference type="Proteomes" id="UP000298663">
    <property type="component" value="Chromosome X"/>
</dbReference>
<dbReference type="EMBL" id="AZBU02000001">
    <property type="protein sequence ID" value="TMS32519.1"/>
    <property type="molecule type" value="Genomic_DNA"/>
</dbReference>
<accession>A0A4U8UJ98</accession>
<evidence type="ECO:0000313" key="2">
    <source>
        <dbReference type="EMBL" id="TMS32519.1"/>
    </source>
</evidence>
<evidence type="ECO:0000256" key="1">
    <source>
        <dbReference type="SAM" id="MobiDB-lite"/>
    </source>
</evidence>
<proteinExistence type="predicted"/>
<protein>
    <submittedName>
        <fullName evidence="2">Uncharacterized protein</fullName>
    </submittedName>
</protein>
<dbReference type="EMBL" id="CM016762">
    <property type="protein sequence ID" value="TMS32519.1"/>
    <property type="molecule type" value="Genomic_DNA"/>
</dbReference>
<reference evidence="2 3" key="2">
    <citation type="journal article" date="2019" name="G3 (Bethesda)">
        <title>Hybrid Assembly of the Genome of the Entomopathogenic Nematode Steinernema carpocapsae Identifies the X-Chromosome.</title>
        <authorList>
            <person name="Serra L."/>
            <person name="Macchietto M."/>
            <person name="Macias-Munoz A."/>
            <person name="McGill C.J."/>
            <person name="Rodriguez I.M."/>
            <person name="Rodriguez B."/>
            <person name="Murad R."/>
            <person name="Mortazavi A."/>
        </authorList>
    </citation>
    <scope>NUCLEOTIDE SEQUENCE [LARGE SCALE GENOMIC DNA]</scope>
    <source>
        <strain evidence="2 3">ALL</strain>
    </source>
</reference>
<evidence type="ECO:0000313" key="3">
    <source>
        <dbReference type="Proteomes" id="UP000298663"/>
    </source>
</evidence>
<reference evidence="2 3" key="1">
    <citation type="journal article" date="2015" name="Genome Biol.">
        <title>Comparative genomics of Steinernema reveals deeply conserved gene regulatory networks.</title>
        <authorList>
            <person name="Dillman A.R."/>
            <person name="Macchietto M."/>
            <person name="Porter C.F."/>
            <person name="Rogers A."/>
            <person name="Williams B."/>
            <person name="Antoshechkin I."/>
            <person name="Lee M.M."/>
            <person name="Goodwin Z."/>
            <person name="Lu X."/>
            <person name="Lewis E.E."/>
            <person name="Goodrich-Blair H."/>
            <person name="Stock S.P."/>
            <person name="Adams B.J."/>
            <person name="Sternberg P.W."/>
            <person name="Mortazavi A."/>
        </authorList>
    </citation>
    <scope>NUCLEOTIDE SEQUENCE [LARGE SCALE GENOMIC DNA]</scope>
    <source>
        <strain evidence="2 3">ALL</strain>
    </source>
</reference>
<name>A0A4U8UJ98_STECR</name>
<feature type="region of interest" description="Disordered" evidence="1">
    <location>
        <begin position="1"/>
        <end position="36"/>
    </location>
</feature>
<dbReference type="AlphaFoldDB" id="A0A4U8UJ98"/>
<gene>
    <name evidence="2" type="ORF">L596_000347</name>
</gene>
<keyword evidence="3" id="KW-1185">Reference proteome</keyword>
<comment type="caution">
    <text evidence="2">The sequence shown here is derived from an EMBL/GenBank/DDBJ whole genome shotgun (WGS) entry which is preliminary data.</text>
</comment>
<organism evidence="2 3">
    <name type="scientific">Steinernema carpocapsae</name>
    <name type="common">Entomopathogenic nematode</name>
    <dbReference type="NCBI Taxonomy" id="34508"/>
    <lineage>
        <taxon>Eukaryota</taxon>
        <taxon>Metazoa</taxon>
        <taxon>Ecdysozoa</taxon>
        <taxon>Nematoda</taxon>
        <taxon>Chromadorea</taxon>
        <taxon>Rhabditida</taxon>
        <taxon>Tylenchina</taxon>
        <taxon>Panagrolaimomorpha</taxon>
        <taxon>Strongyloidoidea</taxon>
        <taxon>Steinernematidae</taxon>
        <taxon>Steinernema</taxon>
    </lineage>
</organism>